<sequence length="762" mass="87765">MAEFVPRSIKPKSLFSKLLTGFLAVIVLLVAFNFVTSVYLKNKIHDEIVKYNELSINHTVEGYENHFRLSKNMVLGLNQNDRWITNLNILRKVKENNGYASIEDIKAELKTLYANPFLQFENVIIYFKNDAYVVEKDGTSSAEDMFGKFYRSPDYPLAFWNRQFDERIGLRVLPASRFTETSAGIETGKGLLLPMLLKPLPYNDMYLIVMLDAQKLFQTHNISSDQHFYILDPDGRPIYTSTPNMQTEPLSAFNASGHPFVKGNYYYFFRKGQETGFTYVSMVPNESISLQLIRLNTILITLLVAVALITIIASILFSRSLQLPLRKIIDSMQAWDTGEAQPKHGPIREFDLISHKVHQMMQTNQSMTQDLAQKSSLLRKYALTNKLKNIHMNLSELREMADTGMPFMMVLFEIHFKEKYTELSIDREKGTYYIREFIDSVLLRSYEESVTFQMERNLVLSLIFTADTGPDGVNKPIEYLKNMFDIEHDLYLVTIAVSPLYPAASAFTAAYEEMTQAIRQRKLLNETQVIRGLQPAPEAYPFTVLMEEELHTRLMSGKAAAVDEWIAKHLDQLVRRGASAETYWQFAKEISLQTDKTLQKLNLHSQSGSGGLMKPSLHALSGFYSTEQFQQWFEALLHPVVQLIRDHTEDQDPITRFVIDYLDAHLHEDITLDFMADKLNITSGYLSTYFKEKTGMNFSDYLNDLRIQRAKLLLDNLELKIQDVAAHVGYQNANSFIRMFKRYSGITPGEYRKKYASRLSVE</sequence>
<evidence type="ECO:0000259" key="5">
    <source>
        <dbReference type="PROSITE" id="PS01124"/>
    </source>
</evidence>
<organism evidence="6 7">
    <name type="scientific">Paenibacillus vulneris</name>
    <dbReference type="NCBI Taxonomy" id="1133364"/>
    <lineage>
        <taxon>Bacteria</taxon>
        <taxon>Bacillati</taxon>
        <taxon>Bacillota</taxon>
        <taxon>Bacilli</taxon>
        <taxon>Bacillales</taxon>
        <taxon>Paenibacillaceae</taxon>
        <taxon>Paenibacillus</taxon>
    </lineage>
</organism>
<dbReference type="Pfam" id="PF12833">
    <property type="entry name" value="HTH_18"/>
    <property type="match status" value="1"/>
</dbReference>
<dbReference type="InterPro" id="IPR018060">
    <property type="entry name" value="HTH_AraC"/>
</dbReference>
<evidence type="ECO:0000256" key="4">
    <source>
        <dbReference type="SAM" id="Phobius"/>
    </source>
</evidence>
<dbReference type="PROSITE" id="PS00041">
    <property type="entry name" value="HTH_ARAC_FAMILY_1"/>
    <property type="match status" value="1"/>
</dbReference>
<evidence type="ECO:0000313" key="6">
    <source>
        <dbReference type="EMBL" id="MFD1221242.1"/>
    </source>
</evidence>
<accession>A0ABW3ULD5</accession>
<dbReference type="Gene3D" id="1.10.10.60">
    <property type="entry name" value="Homeodomain-like"/>
    <property type="match status" value="2"/>
</dbReference>
<dbReference type="SUPFAM" id="SSF46689">
    <property type="entry name" value="Homeodomain-like"/>
    <property type="match status" value="2"/>
</dbReference>
<evidence type="ECO:0000313" key="7">
    <source>
        <dbReference type="Proteomes" id="UP001597180"/>
    </source>
</evidence>
<dbReference type="PRINTS" id="PR00032">
    <property type="entry name" value="HTHARAC"/>
</dbReference>
<comment type="caution">
    <text evidence="6">The sequence shown here is derived from an EMBL/GenBank/DDBJ whole genome shotgun (WGS) entry which is preliminary data.</text>
</comment>
<dbReference type="InterPro" id="IPR018062">
    <property type="entry name" value="HTH_AraC-typ_CS"/>
</dbReference>
<evidence type="ECO:0000256" key="1">
    <source>
        <dbReference type="ARBA" id="ARBA00023015"/>
    </source>
</evidence>
<evidence type="ECO:0000256" key="3">
    <source>
        <dbReference type="ARBA" id="ARBA00023163"/>
    </source>
</evidence>
<dbReference type="EMBL" id="JBHTLU010000015">
    <property type="protein sequence ID" value="MFD1221242.1"/>
    <property type="molecule type" value="Genomic_DNA"/>
</dbReference>
<keyword evidence="1" id="KW-0805">Transcription regulation</keyword>
<keyword evidence="4" id="KW-1133">Transmembrane helix</keyword>
<evidence type="ECO:0000256" key="2">
    <source>
        <dbReference type="ARBA" id="ARBA00023125"/>
    </source>
</evidence>
<dbReference type="Proteomes" id="UP001597180">
    <property type="component" value="Unassembled WGS sequence"/>
</dbReference>
<reference evidence="7" key="1">
    <citation type="journal article" date="2019" name="Int. J. Syst. Evol. Microbiol.">
        <title>The Global Catalogue of Microorganisms (GCM) 10K type strain sequencing project: providing services to taxonomists for standard genome sequencing and annotation.</title>
        <authorList>
            <consortium name="The Broad Institute Genomics Platform"/>
            <consortium name="The Broad Institute Genome Sequencing Center for Infectious Disease"/>
            <person name="Wu L."/>
            <person name="Ma J."/>
        </authorList>
    </citation>
    <scope>NUCLEOTIDE SEQUENCE [LARGE SCALE GENOMIC DNA]</scope>
    <source>
        <strain evidence="7">CCUG 53270</strain>
    </source>
</reference>
<protein>
    <submittedName>
        <fullName evidence="6">Helix-turn-helix domain-containing protein</fullName>
    </submittedName>
</protein>
<name>A0ABW3ULD5_9BACL</name>
<dbReference type="PROSITE" id="PS01124">
    <property type="entry name" value="HTH_ARAC_FAMILY_2"/>
    <property type="match status" value="1"/>
</dbReference>
<feature type="transmembrane region" description="Helical" evidence="4">
    <location>
        <begin position="297"/>
        <end position="317"/>
    </location>
</feature>
<dbReference type="SMART" id="SM00342">
    <property type="entry name" value="HTH_ARAC"/>
    <property type="match status" value="1"/>
</dbReference>
<keyword evidence="2" id="KW-0238">DNA-binding</keyword>
<gene>
    <name evidence="6" type="ORF">ACFQ4B_14045</name>
</gene>
<dbReference type="InterPro" id="IPR020449">
    <property type="entry name" value="Tscrpt_reg_AraC-type_HTH"/>
</dbReference>
<keyword evidence="4" id="KW-0812">Transmembrane</keyword>
<dbReference type="PANTHER" id="PTHR43280">
    <property type="entry name" value="ARAC-FAMILY TRANSCRIPTIONAL REGULATOR"/>
    <property type="match status" value="1"/>
</dbReference>
<keyword evidence="4" id="KW-0472">Membrane</keyword>
<feature type="transmembrane region" description="Helical" evidence="4">
    <location>
        <begin position="20"/>
        <end position="40"/>
    </location>
</feature>
<dbReference type="RefSeq" id="WP_345589976.1">
    <property type="nucleotide sequence ID" value="NZ_BAABJG010000021.1"/>
</dbReference>
<feature type="domain" description="HTH araC/xylS-type" evidence="5">
    <location>
        <begin position="656"/>
        <end position="754"/>
    </location>
</feature>
<dbReference type="InterPro" id="IPR009057">
    <property type="entry name" value="Homeodomain-like_sf"/>
</dbReference>
<proteinExistence type="predicted"/>
<dbReference type="PANTHER" id="PTHR43280:SF28">
    <property type="entry name" value="HTH-TYPE TRANSCRIPTIONAL ACTIVATOR RHAS"/>
    <property type="match status" value="1"/>
</dbReference>
<keyword evidence="3" id="KW-0804">Transcription</keyword>
<keyword evidence="7" id="KW-1185">Reference proteome</keyword>